<dbReference type="CDD" id="cd04301">
    <property type="entry name" value="NAT_SF"/>
    <property type="match status" value="1"/>
</dbReference>
<accession>A0A6I6E1M3</accession>
<protein>
    <submittedName>
        <fullName evidence="4">GNAT family N-acetyltransferase</fullName>
    </submittedName>
</protein>
<dbReference type="InterPro" id="IPR016181">
    <property type="entry name" value="Acyl_CoA_acyltransferase"/>
</dbReference>
<keyword evidence="2" id="KW-0012">Acyltransferase</keyword>
<dbReference type="EMBL" id="CP032550">
    <property type="protein sequence ID" value="QGU26460.1"/>
    <property type="molecule type" value="Genomic_DNA"/>
</dbReference>
<evidence type="ECO:0000313" key="5">
    <source>
        <dbReference type="Proteomes" id="UP000422989"/>
    </source>
</evidence>
<dbReference type="Pfam" id="PF00583">
    <property type="entry name" value="Acetyltransf_1"/>
    <property type="match status" value="1"/>
</dbReference>
<keyword evidence="5" id="KW-1185">Reference proteome</keyword>
<evidence type="ECO:0000313" key="4">
    <source>
        <dbReference type="EMBL" id="QGU26460.1"/>
    </source>
</evidence>
<reference evidence="4 5" key="1">
    <citation type="submission" date="2018-09" db="EMBL/GenBank/DDBJ databases">
        <title>Whole genome sequencing of Microbacterium oryzae strain MB-10T.</title>
        <authorList>
            <person name="Das S.K."/>
        </authorList>
    </citation>
    <scope>NUCLEOTIDE SEQUENCE [LARGE SCALE GENOMIC DNA]</scope>
    <source>
        <strain evidence="4 5">MB-10</strain>
    </source>
</reference>
<dbReference type="Proteomes" id="UP000422989">
    <property type="component" value="Chromosome"/>
</dbReference>
<gene>
    <name evidence="4" type="ORF">D7D94_01195</name>
</gene>
<dbReference type="RefSeq" id="WP_156240855.1">
    <property type="nucleotide sequence ID" value="NZ_BAAAZL010000002.1"/>
</dbReference>
<evidence type="ECO:0000256" key="1">
    <source>
        <dbReference type="ARBA" id="ARBA00022679"/>
    </source>
</evidence>
<dbReference type="OrthoDB" id="119501at2"/>
<dbReference type="KEGG" id="moj:D7D94_01195"/>
<sequence length="175" mass="19364">MTDSPAFRFARLDDVDEVVSLVERAYRGADAGWTTEAHLIGGRRTGADEVAALIAAPTGGLLTLRVDDSFVATCHIDRRDGHAWFGMFAVDPRMQARGYGRLLLSEAERVARDEWGATEMRMTVISVRTDLVAWYERRGYRATGATSPFPSGDERFGAPRVADLRFAELAKPLSR</sequence>
<name>A0A6I6E1M3_9MICO</name>
<dbReference type="InterPro" id="IPR000182">
    <property type="entry name" value="GNAT_dom"/>
</dbReference>
<dbReference type="AlphaFoldDB" id="A0A6I6E1M3"/>
<evidence type="ECO:0000256" key="2">
    <source>
        <dbReference type="ARBA" id="ARBA00023315"/>
    </source>
</evidence>
<dbReference type="SUPFAM" id="SSF55729">
    <property type="entry name" value="Acyl-CoA N-acyltransferases (Nat)"/>
    <property type="match status" value="1"/>
</dbReference>
<dbReference type="GO" id="GO:0016747">
    <property type="term" value="F:acyltransferase activity, transferring groups other than amino-acyl groups"/>
    <property type="evidence" value="ECO:0007669"/>
    <property type="project" value="InterPro"/>
</dbReference>
<dbReference type="PANTHER" id="PTHR43877">
    <property type="entry name" value="AMINOALKYLPHOSPHONATE N-ACETYLTRANSFERASE-RELATED-RELATED"/>
    <property type="match status" value="1"/>
</dbReference>
<keyword evidence="1 4" id="KW-0808">Transferase</keyword>
<dbReference type="PROSITE" id="PS51186">
    <property type="entry name" value="GNAT"/>
    <property type="match status" value="1"/>
</dbReference>
<feature type="domain" description="N-acetyltransferase" evidence="3">
    <location>
        <begin position="5"/>
        <end position="174"/>
    </location>
</feature>
<dbReference type="Gene3D" id="3.40.630.30">
    <property type="match status" value="1"/>
</dbReference>
<proteinExistence type="predicted"/>
<organism evidence="4 5">
    <name type="scientific">Microbacterium oryzae</name>
    <dbReference type="NCBI Taxonomy" id="743009"/>
    <lineage>
        <taxon>Bacteria</taxon>
        <taxon>Bacillati</taxon>
        <taxon>Actinomycetota</taxon>
        <taxon>Actinomycetes</taxon>
        <taxon>Micrococcales</taxon>
        <taxon>Microbacteriaceae</taxon>
        <taxon>Microbacterium</taxon>
    </lineage>
</organism>
<evidence type="ECO:0000259" key="3">
    <source>
        <dbReference type="PROSITE" id="PS51186"/>
    </source>
</evidence>
<dbReference type="InterPro" id="IPR050832">
    <property type="entry name" value="Bact_Acetyltransf"/>
</dbReference>